<comment type="caution">
    <text evidence="2">The sequence shown here is derived from an EMBL/GenBank/DDBJ whole genome shotgun (WGS) entry which is preliminary data.</text>
</comment>
<evidence type="ECO:0000313" key="3">
    <source>
        <dbReference type="Proteomes" id="UP000179807"/>
    </source>
</evidence>
<gene>
    <name evidence="2" type="ORF">TRFO_34967</name>
</gene>
<reference evidence="2" key="1">
    <citation type="submission" date="2016-10" db="EMBL/GenBank/DDBJ databases">
        <authorList>
            <person name="Benchimol M."/>
            <person name="Almeida L.G."/>
            <person name="Vasconcelos A.T."/>
            <person name="Perreira-Neves A."/>
            <person name="Rosa I.A."/>
            <person name="Tasca T."/>
            <person name="Bogo M.R."/>
            <person name="de Souza W."/>
        </authorList>
    </citation>
    <scope>NUCLEOTIDE SEQUENCE [LARGE SCALE GENOMIC DNA]</scope>
    <source>
        <strain evidence="2">K</strain>
    </source>
</reference>
<keyword evidence="1" id="KW-0812">Transmembrane</keyword>
<keyword evidence="1" id="KW-0472">Membrane</keyword>
<dbReference type="VEuPathDB" id="TrichDB:TRFO_34967"/>
<feature type="transmembrane region" description="Helical" evidence="1">
    <location>
        <begin position="99"/>
        <end position="119"/>
    </location>
</feature>
<dbReference type="Proteomes" id="UP000179807">
    <property type="component" value="Unassembled WGS sequence"/>
</dbReference>
<dbReference type="AlphaFoldDB" id="A0A1J4JHK7"/>
<protein>
    <submittedName>
        <fullName evidence="2">Uncharacterized protein</fullName>
    </submittedName>
</protein>
<keyword evidence="3" id="KW-1185">Reference proteome</keyword>
<accession>A0A1J4JHK7</accession>
<evidence type="ECO:0000256" key="1">
    <source>
        <dbReference type="SAM" id="Phobius"/>
    </source>
</evidence>
<dbReference type="GeneID" id="94844677"/>
<dbReference type="RefSeq" id="XP_068351769.1">
    <property type="nucleotide sequence ID" value="XM_068509973.1"/>
</dbReference>
<sequence length="204" mass="23023">MILFSWLFCSFENFGDFFGELTGDFLGEFLSEYEASIDLITFGCELLFSAPSEGESIKTSSEVSILLDSFLLSTLSFSSFCWTCGEFAKGRKVNLGSRFPLFSALLIALFAFLFLFLCFSRSAKSRALGVIQISLSSVISISLKNFSLSTFRVRRRPELLEVPLFSLDFSLLFSAFRFSLFVLRTESSFGCVFFGFELLLEVER</sequence>
<organism evidence="2 3">
    <name type="scientific">Tritrichomonas foetus</name>
    <dbReference type="NCBI Taxonomy" id="1144522"/>
    <lineage>
        <taxon>Eukaryota</taxon>
        <taxon>Metamonada</taxon>
        <taxon>Parabasalia</taxon>
        <taxon>Tritrichomonadida</taxon>
        <taxon>Tritrichomonadidae</taxon>
        <taxon>Tritrichomonas</taxon>
    </lineage>
</organism>
<name>A0A1J4JHK7_9EUKA</name>
<dbReference type="EMBL" id="MLAK01001045">
    <property type="protein sequence ID" value="OHS98632.1"/>
    <property type="molecule type" value="Genomic_DNA"/>
</dbReference>
<evidence type="ECO:0000313" key="2">
    <source>
        <dbReference type="EMBL" id="OHS98632.1"/>
    </source>
</evidence>
<keyword evidence="1" id="KW-1133">Transmembrane helix</keyword>
<proteinExistence type="predicted"/>